<feature type="region of interest" description="Disordered" evidence="5">
    <location>
        <begin position="1"/>
        <end position="171"/>
    </location>
</feature>
<dbReference type="InterPro" id="IPR045166">
    <property type="entry name" value="Spp2-like"/>
</dbReference>
<dbReference type="GO" id="GO:0003676">
    <property type="term" value="F:nucleic acid binding"/>
    <property type="evidence" value="ECO:0007669"/>
    <property type="project" value="InterPro"/>
</dbReference>
<name>A0A8H6RAQ3_9PEZI</name>
<feature type="region of interest" description="Disordered" evidence="5">
    <location>
        <begin position="295"/>
        <end position="444"/>
    </location>
</feature>
<keyword evidence="4" id="KW-0507">mRNA processing</keyword>
<feature type="domain" description="G-patch" evidence="6">
    <location>
        <begin position="225"/>
        <end position="274"/>
    </location>
</feature>
<dbReference type="OrthoDB" id="5577072at2759"/>
<dbReference type="GO" id="GO:0005681">
    <property type="term" value="C:spliceosomal complex"/>
    <property type="evidence" value="ECO:0007669"/>
    <property type="project" value="UniProtKB-UniRule"/>
</dbReference>
<evidence type="ECO:0000256" key="1">
    <source>
        <dbReference type="ARBA" id="ARBA00004123"/>
    </source>
</evidence>
<protein>
    <recommendedName>
        <fullName evidence="4">Pre-mRNA-splicing factor</fullName>
    </recommendedName>
</protein>
<dbReference type="PANTHER" id="PTHR15818">
    <property type="entry name" value="G PATCH AND KOW-CONTAINING"/>
    <property type="match status" value="1"/>
</dbReference>
<keyword evidence="3 4" id="KW-0539">Nucleus</keyword>
<sequence>MSGSKISLSLGASRKAPPPSNGVKRPRAALQDDEDDGVEVGQSEQVSHFDKTAGGAIDSSKKKAETGPLVISAQANRDWREKANQRKRQKSGLPEGHGNSGELDARMRDVEAKVEASKPKFGLNTYKKEQTEDEETADTAMTGGDDHVEESADAGQGAIEDNGEGASKKTDDELAMDALLGKTTKDTTLTIAASSEPMTESDAFSHDFRSAPAMASLDDYARVPVEQFGAALLRGMGWKEGEGIGSQKGKKLPKDSGKVPERRANLLGIGAKEDAAIAQEMGAWGKAAKGKDAKIYNPLILRDKKTGAKYTEEELEKKKQDDERRKYEDEFDRKEKNRERKRRDDDDYDSRDRRREKDRDSSRDRRKHREREKDDRRDRDRERRKYDSESDEECYRRKEKERRKRREREEDDYDRDRSRRRRDRVDDPHRDGRDRRDRDKDRRR</sequence>
<keyword evidence="4" id="KW-0508">mRNA splicing</keyword>
<evidence type="ECO:0000256" key="4">
    <source>
        <dbReference type="RuleBase" id="RU369096"/>
    </source>
</evidence>
<comment type="similarity">
    <text evidence="2 4">Belongs to the SPP2 family.</text>
</comment>
<proteinExistence type="inferred from homology"/>
<dbReference type="Proteomes" id="UP000660729">
    <property type="component" value="Unassembled WGS sequence"/>
</dbReference>
<dbReference type="InterPro" id="IPR026822">
    <property type="entry name" value="Spp2/MOS2_G-patch"/>
</dbReference>
<evidence type="ECO:0000256" key="2">
    <source>
        <dbReference type="ARBA" id="ARBA00008576"/>
    </source>
</evidence>
<evidence type="ECO:0000256" key="5">
    <source>
        <dbReference type="SAM" id="MobiDB-lite"/>
    </source>
</evidence>
<dbReference type="GO" id="GO:0000398">
    <property type="term" value="P:mRNA splicing, via spliceosome"/>
    <property type="evidence" value="ECO:0007669"/>
    <property type="project" value="UniProtKB-UniRule"/>
</dbReference>
<organism evidence="7 8">
    <name type="scientific">Pseudocercospora fuligena</name>
    <dbReference type="NCBI Taxonomy" id="685502"/>
    <lineage>
        <taxon>Eukaryota</taxon>
        <taxon>Fungi</taxon>
        <taxon>Dikarya</taxon>
        <taxon>Ascomycota</taxon>
        <taxon>Pezizomycotina</taxon>
        <taxon>Dothideomycetes</taxon>
        <taxon>Dothideomycetidae</taxon>
        <taxon>Mycosphaerellales</taxon>
        <taxon>Mycosphaerellaceae</taxon>
        <taxon>Pseudocercospora</taxon>
    </lineage>
</organism>
<keyword evidence="4" id="KW-0747">Spliceosome</keyword>
<dbReference type="InterPro" id="IPR000467">
    <property type="entry name" value="G_patch_dom"/>
</dbReference>
<feature type="compositionally biased region" description="Basic and acidic residues" evidence="5">
    <location>
        <begin position="103"/>
        <end position="118"/>
    </location>
</feature>
<gene>
    <name evidence="7" type="ORF">HII31_10454</name>
</gene>
<dbReference type="Pfam" id="PF12656">
    <property type="entry name" value="G-patch_2"/>
    <property type="match status" value="1"/>
</dbReference>
<comment type="function">
    <text evidence="4">Involved in spliceosome maturation and the first step of pre-mRNA splicing.</text>
</comment>
<accession>A0A8H6RAQ3</accession>
<evidence type="ECO:0000259" key="6">
    <source>
        <dbReference type="PROSITE" id="PS50174"/>
    </source>
</evidence>
<reference evidence="7" key="1">
    <citation type="submission" date="2020-04" db="EMBL/GenBank/DDBJ databases">
        <title>Draft genome resource of the tomato pathogen Pseudocercospora fuligena.</title>
        <authorList>
            <person name="Zaccaron A."/>
        </authorList>
    </citation>
    <scope>NUCLEOTIDE SEQUENCE</scope>
    <source>
        <strain evidence="7">PF001</strain>
    </source>
</reference>
<keyword evidence="8" id="KW-1185">Reference proteome</keyword>
<comment type="caution">
    <text evidence="7">The sequence shown here is derived from an EMBL/GenBank/DDBJ whole genome shotgun (WGS) entry which is preliminary data.</text>
</comment>
<evidence type="ECO:0000313" key="7">
    <source>
        <dbReference type="EMBL" id="KAF7188169.1"/>
    </source>
</evidence>
<feature type="compositionally biased region" description="Basic and acidic residues" evidence="5">
    <location>
        <begin position="252"/>
        <end position="263"/>
    </location>
</feature>
<feature type="region of interest" description="Disordered" evidence="5">
    <location>
        <begin position="242"/>
        <end position="263"/>
    </location>
</feature>
<dbReference type="PROSITE" id="PS50174">
    <property type="entry name" value="G_PATCH"/>
    <property type="match status" value="1"/>
</dbReference>
<evidence type="ECO:0000313" key="8">
    <source>
        <dbReference type="Proteomes" id="UP000660729"/>
    </source>
</evidence>
<comment type="subcellular location">
    <subcellularLocation>
        <location evidence="1 4">Nucleus</location>
    </subcellularLocation>
</comment>
<dbReference type="PANTHER" id="PTHR15818:SF2">
    <property type="entry name" value="G-PATCH DOMAIN AND KOW MOTIFS-CONTAINING PROTEIN"/>
    <property type="match status" value="1"/>
</dbReference>
<dbReference type="AlphaFoldDB" id="A0A8H6RAQ3"/>
<dbReference type="EMBL" id="JABCIY010000213">
    <property type="protein sequence ID" value="KAF7188169.1"/>
    <property type="molecule type" value="Genomic_DNA"/>
</dbReference>
<feature type="compositionally biased region" description="Basic and acidic residues" evidence="5">
    <location>
        <begin position="371"/>
        <end position="398"/>
    </location>
</feature>
<feature type="compositionally biased region" description="Basic and acidic residues" evidence="5">
    <location>
        <begin position="301"/>
        <end position="363"/>
    </location>
</feature>
<evidence type="ECO:0000256" key="3">
    <source>
        <dbReference type="ARBA" id="ARBA00023242"/>
    </source>
</evidence>
<feature type="compositionally biased region" description="Basic and acidic residues" evidence="5">
    <location>
        <begin position="423"/>
        <end position="444"/>
    </location>
</feature>